<feature type="region of interest" description="Disordered" evidence="1">
    <location>
        <begin position="194"/>
        <end position="259"/>
    </location>
</feature>
<evidence type="ECO:0000313" key="3">
    <source>
        <dbReference type="EMBL" id="OAF06575.1"/>
    </source>
</evidence>
<dbReference type="PRINTS" id="PR01217">
    <property type="entry name" value="PRICHEXTENSN"/>
</dbReference>
<evidence type="ECO:0008006" key="5">
    <source>
        <dbReference type="Google" id="ProtNLM"/>
    </source>
</evidence>
<evidence type="ECO:0000256" key="1">
    <source>
        <dbReference type="SAM" id="MobiDB-lite"/>
    </source>
</evidence>
<dbReference type="Proteomes" id="UP000077173">
    <property type="component" value="Unassembled WGS sequence"/>
</dbReference>
<evidence type="ECO:0000256" key="2">
    <source>
        <dbReference type="SAM" id="SignalP"/>
    </source>
</evidence>
<feature type="signal peptide" evidence="2">
    <location>
        <begin position="1"/>
        <end position="23"/>
    </location>
</feature>
<evidence type="ECO:0000313" key="4">
    <source>
        <dbReference type="Proteomes" id="UP000077173"/>
    </source>
</evidence>
<feature type="compositionally biased region" description="Pro residues" evidence="1">
    <location>
        <begin position="202"/>
        <end position="215"/>
    </location>
</feature>
<dbReference type="RefSeq" id="WP_063682083.1">
    <property type="nucleotide sequence ID" value="NZ_LSEF01000121.1"/>
</dbReference>
<accession>A0A176YIM6</accession>
<keyword evidence="4" id="KW-1185">Reference proteome</keyword>
<proteinExistence type="predicted"/>
<keyword evidence="2" id="KW-0732">Signal</keyword>
<name>A0A176YIM6_9BRAD</name>
<protein>
    <recommendedName>
        <fullName evidence="5">General secretion pathway protein GspN</fullName>
    </recommendedName>
</protein>
<dbReference type="GeneID" id="32582480"/>
<feature type="compositionally biased region" description="Pro residues" evidence="1">
    <location>
        <begin position="54"/>
        <end position="67"/>
    </location>
</feature>
<feature type="chain" id="PRO_5008054768" description="General secretion pathway protein GspN" evidence="2">
    <location>
        <begin position="24"/>
        <end position="259"/>
    </location>
</feature>
<dbReference type="EMBL" id="LSEF01000121">
    <property type="protein sequence ID" value="OAF06575.1"/>
    <property type="molecule type" value="Genomic_DNA"/>
</dbReference>
<reference evidence="3 4" key="1">
    <citation type="submission" date="2016-02" db="EMBL/GenBank/DDBJ databases">
        <title>Draft genome sequence of the strain BR 10247T Bradyrhizobium neotropicale isolated from nodules of Centrolobium paraense.</title>
        <authorList>
            <person name="Simoes-Araujo J.L."/>
            <person name="Barauna A.C."/>
            <person name="Silva K."/>
            <person name="Zilli J.E."/>
        </authorList>
    </citation>
    <scope>NUCLEOTIDE SEQUENCE [LARGE SCALE GENOMIC DNA]</scope>
    <source>
        <strain evidence="3 4">BR 10247</strain>
    </source>
</reference>
<comment type="caution">
    <text evidence="3">The sequence shown here is derived from an EMBL/GenBank/DDBJ whole genome shotgun (WGS) entry which is preliminary data.</text>
</comment>
<organism evidence="3 4">
    <name type="scientific">Bradyrhizobium neotropicale</name>
    <dbReference type="NCBI Taxonomy" id="1497615"/>
    <lineage>
        <taxon>Bacteria</taxon>
        <taxon>Pseudomonadati</taxon>
        <taxon>Pseudomonadota</taxon>
        <taxon>Alphaproteobacteria</taxon>
        <taxon>Hyphomicrobiales</taxon>
        <taxon>Nitrobacteraceae</taxon>
        <taxon>Bradyrhizobium</taxon>
    </lineage>
</organism>
<gene>
    <name evidence="3" type="ORF">AXW67_31870</name>
</gene>
<feature type="region of interest" description="Disordered" evidence="1">
    <location>
        <begin position="37"/>
        <end position="71"/>
    </location>
</feature>
<sequence>MSMRVFVALLASVLAMGTVRAFAVSAAGSMDRLPAGSPDDLFESKPVAPAPTVVSPPPQVERPPVPASAPGAVSDNPLWAIPLGRLTASRERPLFAPTRRPPAPAAVAMPAPVQAAPPQKPPEPEKPQLSLLGTVVGSEKIGLFMDSASKSVVRLRAGESHKGWILRAVERRQAEFANGLDTAVLDIPPETKAGVARSGPMPGGPSPVPVAPSPGAPRSAANMSPPIDRAAGPGGPGTQPANFRLPPGLVNPLENSGSR</sequence>
<dbReference type="AlphaFoldDB" id="A0A176YIM6"/>